<organism evidence="4 5">
    <name type="scientific">Dermatophagoides pteronyssinus</name>
    <name type="common">European house dust mite</name>
    <dbReference type="NCBI Taxonomy" id="6956"/>
    <lineage>
        <taxon>Eukaryota</taxon>
        <taxon>Metazoa</taxon>
        <taxon>Ecdysozoa</taxon>
        <taxon>Arthropoda</taxon>
        <taxon>Chelicerata</taxon>
        <taxon>Arachnida</taxon>
        <taxon>Acari</taxon>
        <taxon>Acariformes</taxon>
        <taxon>Sarcoptiformes</taxon>
        <taxon>Astigmata</taxon>
        <taxon>Psoroptidia</taxon>
        <taxon>Analgoidea</taxon>
        <taxon>Pyroglyphidae</taxon>
        <taxon>Dermatophagoidinae</taxon>
        <taxon>Dermatophagoides</taxon>
    </lineage>
</organism>
<dbReference type="Pfam" id="PF08423">
    <property type="entry name" value="Rad51"/>
    <property type="match status" value="1"/>
</dbReference>
<sequence length="761" mass="88684">MDKLSNVTRFLSDFPNLSPSLKIKFEQNGFILTNQLRFYTNIRILEDRQFGFLPEEVDEIETKILGINCTSCLRPMTPSTLDIHTEYIRSGSNGFDQAFGGKGLSTGRLTQVFGEAGAGKSQICFQLCFRVRLDASEGGLNGEALYLDTENSFRPERIKEMAMNYYCDRIQEEHLLKKRIEEILMGIHCRYVNTHADDLLTMIIDGQLESFLDHHSNVRLLILDSIAYHFRYDYQHESSHRIVQLMTIANKLKQLAHERNMAIIIINQVSLWADNQALGEPLKTTCSTTLNVKRLDASNSSIEKTLRQCNVIKSPSVDKNFHFNYIINPITWIRKFLKMQHFLANFIFRINPVIASQQMRGHHLFRQTLLKQQQRLLDKFDREVRDTMERIKTNQKVKIKRKKAALSATTKALMMDSKNHINPIVKEWNYPTGSPEQLVIRRQGLQQSFITSRMRILNTNFLRATAEIFATDSHLSKLILEFKFRITDVRVSGDYQYLQVYWTNENADDRKEIGSILNSNKGRLHELLIGMQFARNVPWIQFVFDLQASNEQEIEQRLEKCRAELAINDKINSNQSSYPLVDRISTAGSSSSSTSIDDIKQLSYQSQANEYDEMKMPANVFKKYVPNLDYETLMNKVIQNMPRTRAQHQEDLLQMKALGNPDSEPLLNSIPNSKQIAQTQPINYDTENRIKSIRKFVQLNRKRKDKMERRLKLSILSEEIERFDDYGELKEQLEQRYRQLFPDQIESFIENEYSSQQNEND</sequence>
<dbReference type="InterPro" id="IPR027417">
    <property type="entry name" value="P-loop_NTPase"/>
</dbReference>
<evidence type="ECO:0000256" key="1">
    <source>
        <dbReference type="ARBA" id="ARBA00022741"/>
    </source>
</evidence>
<name>A0ABQ8IQ09_DERPT</name>
<dbReference type="InterPro" id="IPR000238">
    <property type="entry name" value="RbfA"/>
</dbReference>
<accession>A0ABQ8IQ09</accession>
<reference evidence="4 5" key="1">
    <citation type="journal article" date="2018" name="J. Allergy Clin. Immunol.">
        <title>High-quality assembly of Dermatophagoides pteronyssinus genome and transcriptome reveals a wide range of novel allergens.</title>
        <authorList>
            <person name="Liu X.Y."/>
            <person name="Yang K.Y."/>
            <person name="Wang M.Q."/>
            <person name="Kwok J.S."/>
            <person name="Zeng X."/>
            <person name="Yang Z."/>
            <person name="Xiao X.J."/>
            <person name="Lau C.P."/>
            <person name="Li Y."/>
            <person name="Huang Z.M."/>
            <person name="Ba J.G."/>
            <person name="Yim A.K."/>
            <person name="Ouyang C.Y."/>
            <person name="Ngai S.M."/>
            <person name="Chan T.F."/>
            <person name="Leung E.L."/>
            <person name="Liu L."/>
            <person name="Liu Z.G."/>
            <person name="Tsui S.K."/>
        </authorList>
    </citation>
    <scope>NUCLEOTIDE SEQUENCE [LARGE SCALE GENOMIC DNA]</scope>
    <source>
        <strain evidence="4">Derp</strain>
    </source>
</reference>
<evidence type="ECO:0000313" key="4">
    <source>
        <dbReference type="EMBL" id="KAH9412443.1"/>
    </source>
</evidence>
<dbReference type="Gene3D" id="3.40.50.300">
    <property type="entry name" value="P-loop containing nucleotide triphosphate hydrolases"/>
    <property type="match status" value="1"/>
</dbReference>
<keyword evidence="2" id="KW-0067">ATP-binding</keyword>
<comment type="caution">
    <text evidence="4">The sequence shown here is derived from an EMBL/GenBank/DDBJ whole genome shotgun (WGS) entry which is preliminary data.</text>
</comment>
<dbReference type="EMBL" id="NJHN03000130">
    <property type="protein sequence ID" value="KAH9412443.1"/>
    <property type="molecule type" value="Genomic_DNA"/>
</dbReference>
<dbReference type="Proteomes" id="UP000887458">
    <property type="component" value="Unassembled WGS sequence"/>
</dbReference>
<dbReference type="SUPFAM" id="SSF52540">
    <property type="entry name" value="P-loop containing nucleoside triphosphate hydrolases"/>
    <property type="match status" value="1"/>
</dbReference>
<dbReference type="InterPro" id="IPR013632">
    <property type="entry name" value="Rad51_C"/>
</dbReference>
<dbReference type="Pfam" id="PF02033">
    <property type="entry name" value="RBFA"/>
    <property type="match status" value="1"/>
</dbReference>
<dbReference type="PANTHER" id="PTHR22942:SF66">
    <property type="entry name" value="RE19845P"/>
    <property type="match status" value="1"/>
</dbReference>
<reference evidence="4 5" key="2">
    <citation type="journal article" date="2022" name="Mol. Biol. Evol.">
        <title>Comparative Genomics Reveals Insights into the Divergent Evolution of Astigmatic Mites and Household Pest Adaptations.</title>
        <authorList>
            <person name="Xiong Q."/>
            <person name="Wan A.T."/>
            <person name="Liu X."/>
            <person name="Fung C.S."/>
            <person name="Xiao X."/>
            <person name="Malainual N."/>
            <person name="Hou J."/>
            <person name="Wang L."/>
            <person name="Wang M."/>
            <person name="Yang K.Y."/>
            <person name="Cui Y."/>
            <person name="Leung E.L."/>
            <person name="Nong W."/>
            <person name="Shin S.K."/>
            <person name="Au S.W."/>
            <person name="Jeong K.Y."/>
            <person name="Chew F.T."/>
            <person name="Hui J.H."/>
            <person name="Leung T.F."/>
            <person name="Tungtrongchitr A."/>
            <person name="Zhong N."/>
            <person name="Liu Z."/>
            <person name="Tsui S.K."/>
        </authorList>
    </citation>
    <scope>NUCLEOTIDE SEQUENCE [LARGE SCALE GENOMIC DNA]</scope>
    <source>
        <strain evidence="4">Derp</strain>
    </source>
</reference>
<dbReference type="InterPro" id="IPR015946">
    <property type="entry name" value="KH_dom-like_a/b"/>
</dbReference>
<dbReference type="PROSITE" id="PS50162">
    <property type="entry name" value="RECA_2"/>
    <property type="match status" value="1"/>
</dbReference>
<dbReference type="PANTHER" id="PTHR22942">
    <property type="entry name" value="RECA/RAD51/RADA DNA STRAND-PAIRING FAMILY MEMBER"/>
    <property type="match status" value="1"/>
</dbReference>
<dbReference type="SUPFAM" id="SSF89919">
    <property type="entry name" value="Ribosome-binding factor A, RbfA"/>
    <property type="match status" value="1"/>
</dbReference>
<keyword evidence="1" id="KW-0547">Nucleotide-binding</keyword>
<keyword evidence="5" id="KW-1185">Reference proteome</keyword>
<protein>
    <recommendedName>
        <fullName evidence="3">RecA family profile 1 domain-containing protein</fullName>
    </recommendedName>
</protein>
<dbReference type="InterPro" id="IPR023799">
    <property type="entry name" value="RbfA_dom_sf"/>
</dbReference>
<dbReference type="Gene3D" id="3.30.300.20">
    <property type="match status" value="1"/>
</dbReference>
<evidence type="ECO:0000313" key="5">
    <source>
        <dbReference type="Proteomes" id="UP000887458"/>
    </source>
</evidence>
<gene>
    <name evidence="4" type="ORF">DERP_014585</name>
</gene>
<dbReference type="InterPro" id="IPR020588">
    <property type="entry name" value="RecA_ATP-bd"/>
</dbReference>
<proteinExistence type="predicted"/>
<evidence type="ECO:0000259" key="3">
    <source>
        <dbReference type="PROSITE" id="PS50162"/>
    </source>
</evidence>
<feature type="domain" description="RecA family profile 1" evidence="3">
    <location>
        <begin position="84"/>
        <end position="269"/>
    </location>
</feature>
<evidence type="ECO:0000256" key="2">
    <source>
        <dbReference type="ARBA" id="ARBA00022840"/>
    </source>
</evidence>